<dbReference type="PANTHER" id="PTHR46658:SF1">
    <property type="entry name" value="CYS OR MET METABOLISM PYRIDOXAL-PHOSPHATE-DEPENDENT ENZYME"/>
    <property type="match status" value="1"/>
</dbReference>
<dbReference type="OrthoDB" id="9764766at2"/>
<dbReference type="PANTHER" id="PTHR46658">
    <property type="entry name" value="CYS OR MET METABOLISM PYRIDOXAL-PHOSPHATE-DEPENDENT ENZYME"/>
    <property type="match status" value="1"/>
</dbReference>
<dbReference type="EC" id="4.4.1.11" evidence="1"/>
<proteinExistence type="predicted"/>
<dbReference type="Gene3D" id="3.40.640.10">
    <property type="entry name" value="Type I PLP-dependent aspartate aminotransferase-like (Major domain)"/>
    <property type="match status" value="1"/>
</dbReference>
<dbReference type="Pfam" id="PF06838">
    <property type="entry name" value="Met_gamma_lyase"/>
    <property type="match status" value="1"/>
</dbReference>
<evidence type="ECO:0000313" key="2">
    <source>
        <dbReference type="Proteomes" id="UP000191901"/>
    </source>
</evidence>
<dbReference type="InterPro" id="IPR015421">
    <property type="entry name" value="PyrdxlP-dep_Trfase_major"/>
</dbReference>
<name>A0A1Z3HSR7_9CYAN</name>
<dbReference type="InterPro" id="IPR015424">
    <property type="entry name" value="PyrdxlP-dep_Trfase"/>
</dbReference>
<sequence length="410" mass="43942">MERSKTLELSEQALFQIFSGFDLQVKNNLARVLVAFRQHRVGTHHFASVSGYGHNDLGRDTLDQVFATVMQAEAAAVRLQFVSGTHAIACALFGILRPGDEMLAVAGQPYDTLEEVIGTRGQGQGSLQEFGISYRQLSLTPRGTIDWATLADAVRSDTRLVLIQRSCGYSWRPSLTIDDIEEIVHVVKRQNPDTVCFVDNCYGEFVADREPPAVGADLIAGSLIKNPGGTIAPTGGYVAGRTEWVEAAAYRLTAPGIGRHGGTTLDQTRLLFQGLFLAPQMVGEAMKGNYLIAATCHGLGYPVNPAVNAAQRDVIQAVQLGSAEKLIAFCKAIQHYSPVESYVEPVPATMPGYDSDLVMAGGTFIDGSTAELSADGPLRPPYIVYCQGGTHWTHVALALEAAVAAIGPAH</sequence>
<dbReference type="STRING" id="1641165.XM38_03280"/>
<dbReference type="EMBL" id="CP021983">
    <property type="protein sequence ID" value="ASC73348.1"/>
    <property type="molecule type" value="Genomic_DNA"/>
</dbReference>
<dbReference type="Proteomes" id="UP000191901">
    <property type="component" value="Chromosome"/>
</dbReference>
<dbReference type="SUPFAM" id="SSF53383">
    <property type="entry name" value="PLP-dependent transferases"/>
    <property type="match status" value="1"/>
</dbReference>
<organism evidence="1 2">
    <name type="scientific">Halomicronema hongdechloris C2206</name>
    <dbReference type="NCBI Taxonomy" id="1641165"/>
    <lineage>
        <taxon>Bacteria</taxon>
        <taxon>Bacillati</taxon>
        <taxon>Cyanobacteriota</taxon>
        <taxon>Cyanophyceae</taxon>
        <taxon>Nodosilineales</taxon>
        <taxon>Nodosilineaceae</taxon>
        <taxon>Halomicronema</taxon>
    </lineage>
</organism>
<reference evidence="1 2" key="1">
    <citation type="journal article" date="2016" name="Biochim. Biophys. Acta">
        <title>Characterization of red-shifted phycobilisomes isolated from the chlorophyll f-containing cyanobacterium Halomicronema hongdechloris.</title>
        <authorList>
            <person name="Li Y."/>
            <person name="Lin Y."/>
            <person name="Garvey C.J."/>
            <person name="Birch D."/>
            <person name="Corkery R.W."/>
            <person name="Loughlin P.C."/>
            <person name="Scheer H."/>
            <person name="Willows R.D."/>
            <person name="Chen M."/>
        </authorList>
    </citation>
    <scope>NUCLEOTIDE SEQUENCE [LARGE SCALE GENOMIC DNA]</scope>
    <source>
        <strain evidence="1 2">C2206</strain>
    </source>
</reference>
<dbReference type="KEGG" id="hhg:XM38_043130"/>
<dbReference type="RefSeq" id="WP_080805885.1">
    <property type="nucleotide sequence ID" value="NZ_CP021983.2"/>
</dbReference>
<dbReference type="InterPro" id="IPR009651">
    <property type="entry name" value="Met_g_lyase_put"/>
</dbReference>
<keyword evidence="2" id="KW-1185">Reference proteome</keyword>
<keyword evidence="1" id="KW-0456">Lyase</keyword>
<protein>
    <submittedName>
        <fullName evidence="1">L-methionine gamma-lyase</fullName>
        <ecNumber evidence="1">4.4.1.11</ecNumber>
    </submittedName>
</protein>
<dbReference type="GO" id="GO:0018826">
    <property type="term" value="F:methionine gamma-lyase activity"/>
    <property type="evidence" value="ECO:0007669"/>
    <property type="project" value="UniProtKB-EC"/>
</dbReference>
<evidence type="ECO:0000313" key="1">
    <source>
        <dbReference type="EMBL" id="ASC73348.1"/>
    </source>
</evidence>
<gene>
    <name evidence="1" type="primary">mdeA</name>
    <name evidence="1" type="ORF">XM38_043130</name>
</gene>
<dbReference type="AlphaFoldDB" id="A0A1Z3HSR7"/>
<accession>A0A1Z3HSR7</accession>
<dbReference type="Gene3D" id="3.90.1150.60">
    <property type="entry name" value="Methioning gamme-lyase, C-terminal domain"/>
    <property type="match status" value="1"/>
</dbReference>